<dbReference type="SMART" id="SM00342">
    <property type="entry name" value="HTH_ARAC"/>
    <property type="match status" value="1"/>
</dbReference>
<dbReference type="Gene3D" id="1.10.10.60">
    <property type="entry name" value="Homeodomain-like"/>
    <property type="match status" value="1"/>
</dbReference>
<dbReference type="PROSITE" id="PS01124">
    <property type="entry name" value="HTH_ARAC_FAMILY_2"/>
    <property type="match status" value="1"/>
</dbReference>
<comment type="caution">
    <text evidence="5">The sequence shown here is derived from an EMBL/GenBank/DDBJ whole genome shotgun (WGS) entry which is preliminary data.</text>
</comment>
<evidence type="ECO:0000259" key="4">
    <source>
        <dbReference type="PROSITE" id="PS01124"/>
    </source>
</evidence>
<keyword evidence="1" id="KW-0805">Transcription regulation</keyword>
<dbReference type="EMBL" id="JBHTGP010000003">
    <property type="protein sequence ID" value="MFD0684548.1"/>
    <property type="molecule type" value="Genomic_DNA"/>
</dbReference>
<evidence type="ECO:0000256" key="1">
    <source>
        <dbReference type="ARBA" id="ARBA00023015"/>
    </source>
</evidence>
<name>A0ABW2XGW7_9ACTN</name>
<evidence type="ECO:0000256" key="2">
    <source>
        <dbReference type="ARBA" id="ARBA00023125"/>
    </source>
</evidence>
<dbReference type="InterPro" id="IPR009057">
    <property type="entry name" value="Homeodomain-like_sf"/>
</dbReference>
<dbReference type="Pfam" id="PF12833">
    <property type="entry name" value="HTH_18"/>
    <property type="match status" value="1"/>
</dbReference>
<evidence type="ECO:0000256" key="3">
    <source>
        <dbReference type="ARBA" id="ARBA00023163"/>
    </source>
</evidence>
<gene>
    <name evidence="5" type="ORF">ACFQZM_08580</name>
</gene>
<keyword evidence="2" id="KW-0238">DNA-binding</keyword>
<proteinExistence type="predicted"/>
<dbReference type="SUPFAM" id="SSF46689">
    <property type="entry name" value="Homeodomain-like"/>
    <property type="match status" value="2"/>
</dbReference>
<dbReference type="PANTHER" id="PTHR46796">
    <property type="entry name" value="HTH-TYPE TRANSCRIPTIONAL ACTIVATOR RHAS-RELATED"/>
    <property type="match status" value="1"/>
</dbReference>
<keyword evidence="6" id="KW-1185">Reference proteome</keyword>
<evidence type="ECO:0000313" key="5">
    <source>
        <dbReference type="EMBL" id="MFD0684548.1"/>
    </source>
</evidence>
<dbReference type="InterPro" id="IPR050204">
    <property type="entry name" value="AraC_XylS_family_regulators"/>
</dbReference>
<evidence type="ECO:0000313" key="6">
    <source>
        <dbReference type="Proteomes" id="UP001597063"/>
    </source>
</evidence>
<dbReference type="PANTHER" id="PTHR46796:SF12">
    <property type="entry name" value="HTH-TYPE DNA-BINDING TRANSCRIPTIONAL ACTIVATOR EUTR"/>
    <property type="match status" value="1"/>
</dbReference>
<dbReference type="Proteomes" id="UP001597063">
    <property type="component" value="Unassembled WGS sequence"/>
</dbReference>
<keyword evidence="3" id="KW-0804">Transcription</keyword>
<feature type="domain" description="HTH araC/xylS-type" evidence="4">
    <location>
        <begin position="225"/>
        <end position="327"/>
    </location>
</feature>
<sequence length="327" mass="35706">MTAETPQSGTGPHRISFATRDPGLARDFIDRAYSARLRIGTASDTRWQVDLTQIDAGPFTTGDVTLPIDMTFKLEGRDEVIVNTLVEGRVGYDSGKGSDRFGPGDVFLGARPRSETIARTHQMRVRTVVLPHSLLTAATGAAREDCGTPWEFLSPQPRDDHVQQWHRTTEFVDGLLADPTAAASPLLIGPVARLLAATALAVFPNSAISPPTRADRTDAHPAALRRAIAFIETHPDTDVALPDIASAAGVTPRAVQLAFRRHCDTTPMGYLRQVRLEQAHRQLSDAVPGDGTTVTAVAARWGFYQPSRFAALYRRRYGRLPSQTLHR</sequence>
<organism evidence="5 6">
    <name type="scientific">Actinomadura fibrosa</name>
    <dbReference type="NCBI Taxonomy" id="111802"/>
    <lineage>
        <taxon>Bacteria</taxon>
        <taxon>Bacillati</taxon>
        <taxon>Actinomycetota</taxon>
        <taxon>Actinomycetes</taxon>
        <taxon>Streptosporangiales</taxon>
        <taxon>Thermomonosporaceae</taxon>
        <taxon>Actinomadura</taxon>
    </lineage>
</organism>
<protein>
    <submittedName>
        <fullName evidence="5">Helix-turn-helix transcriptional regulator</fullName>
    </submittedName>
</protein>
<reference evidence="6" key="1">
    <citation type="journal article" date="2019" name="Int. J. Syst. Evol. Microbiol.">
        <title>The Global Catalogue of Microorganisms (GCM) 10K type strain sequencing project: providing services to taxonomists for standard genome sequencing and annotation.</title>
        <authorList>
            <consortium name="The Broad Institute Genomics Platform"/>
            <consortium name="The Broad Institute Genome Sequencing Center for Infectious Disease"/>
            <person name="Wu L."/>
            <person name="Ma J."/>
        </authorList>
    </citation>
    <scope>NUCLEOTIDE SEQUENCE [LARGE SCALE GENOMIC DNA]</scope>
    <source>
        <strain evidence="6">JCM 9371</strain>
    </source>
</reference>
<accession>A0ABW2XGW7</accession>
<dbReference type="RefSeq" id="WP_131756596.1">
    <property type="nucleotide sequence ID" value="NZ_CAACUY010000018.1"/>
</dbReference>
<dbReference type="InterPro" id="IPR018060">
    <property type="entry name" value="HTH_AraC"/>
</dbReference>